<evidence type="ECO:0000313" key="4">
    <source>
        <dbReference type="EMBL" id="TPX37640.1"/>
    </source>
</evidence>
<dbReference type="STRING" id="1806994.A0A507C7T6"/>
<dbReference type="RefSeq" id="XP_031027551.1">
    <property type="nucleotide sequence ID" value="XM_031166526.1"/>
</dbReference>
<dbReference type="GeneID" id="42001823"/>
<dbReference type="SUPFAM" id="SSF48371">
    <property type="entry name" value="ARM repeat"/>
    <property type="match status" value="1"/>
</dbReference>
<dbReference type="GO" id="GO:0006606">
    <property type="term" value="P:protein import into nucleus"/>
    <property type="evidence" value="ECO:0007669"/>
    <property type="project" value="TreeGrafter"/>
</dbReference>
<reference evidence="4 5" key="1">
    <citation type="journal article" date="2019" name="Sci. Rep.">
        <title>Comparative genomics of chytrid fungi reveal insights into the obligate biotrophic and pathogenic lifestyle of Synchytrium endobioticum.</title>
        <authorList>
            <person name="van de Vossenberg B.T.L.H."/>
            <person name="Warris S."/>
            <person name="Nguyen H.D.T."/>
            <person name="van Gent-Pelzer M.P.E."/>
            <person name="Joly D.L."/>
            <person name="van de Geest H.C."/>
            <person name="Bonants P.J.M."/>
            <person name="Smith D.S."/>
            <person name="Levesque C.A."/>
            <person name="van der Lee T.A.J."/>
        </authorList>
    </citation>
    <scope>NUCLEOTIDE SEQUENCE [LARGE SCALE GENOMIC DNA]</scope>
    <source>
        <strain evidence="4 5">JEL517</strain>
    </source>
</reference>
<proteinExistence type="inferred from homology"/>
<dbReference type="Gene3D" id="1.25.10.10">
    <property type="entry name" value="Leucine-rich Repeat Variant"/>
    <property type="match status" value="1"/>
</dbReference>
<organism evidence="4 5">
    <name type="scientific">Synchytrium microbalum</name>
    <dbReference type="NCBI Taxonomy" id="1806994"/>
    <lineage>
        <taxon>Eukaryota</taxon>
        <taxon>Fungi</taxon>
        <taxon>Fungi incertae sedis</taxon>
        <taxon>Chytridiomycota</taxon>
        <taxon>Chytridiomycota incertae sedis</taxon>
        <taxon>Chytridiomycetes</taxon>
        <taxon>Synchytriales</taxon>
        <taxon>Synchytriaceae</taxon>
        <taxon>Synchytrium</taxon>
    </lineage>
</organism>
<protein>
    <recommendedName>
        <fullName evidence="3">SYO1-like TPR repeats domain-containing protein</fullName>
    </recommendedName>
</protein>
<dbReference type="Proteomes" id="UP000319731">
    <property type="component" value="Unassembled WGS sequence"/>
</dbReference>
<feature type="region of interest" description="Disordered" evidence="2">
    <location>
        <begin position="1"/>
        <end position="23"/>
    </location>
</feature>
<comment type="caution">
    <text evidence="4">The sequence shown here is derived from an EMBL/GenBank/DDBJ whole genome shotgun (WGS) entry which is preliminary data.</text>
</comment>
<evidence type="ECO:0000256" key="2">
    <source>
        <dbReference type="SAM" id="MobiDB-lite"/>
    </source>
</evidence>
<accession>A0A507C7T6</accession>
<gene>
    <name evidence="4" type="ORF">SmJEL517_g00597</name>
</gene>
<evidence type="ECO:0000259" key="3">
    <source>
        <dbReference type="Pfam" id="PF25567"/>
    </source>
</evidence>
<dbReference type="Pfam" id="PF25567">
    <property type="entry name" value="TPR_SYO1"/>
    <property type="match status" value="1"/>
</dbReference>
<keyword evidence="5" id="KW-1185">Reference proteome</keyword>
<dbReference type="PANTHER" id="PTHR13347">
    <property type="entry name" value="HEAT REPEAT-CONTAINING PROTEIN 3"/>
    <property type="match status" value="1"/>
</dbReference>
<dbReference type="InterPro" id="IPR011989">
    <property type="entry name" value="ARM-like"/>
</dbReference>
<comment type="similarity">
    <text evidence="1">Belongs to the nuclear import and ribosome assembly adapter family.</text>
</comment>
<evidence type="ECO:0000313" key="5">
    <source>
        <dbReference type="Proteomes" id="UP000319731"/>
    </source>
</evidence>
<dbReference type="OrthoDB" id="288703at2759"/>
<dbReference type="InterPro" id="IPR016024">
    <property type="entry name" value="ARM-type_fold"/>
</dbReference>
<dbReference type="PANTHER" id="PTHR13347:SF1">
    <property type="entry name" value="HEAT REPEAT-CONTAINING PROTEIN 3"/>
    <property type="match status" value="1"/>
</dbReference>
<dbReference type="GO" id="GO:0051082">
    <property type="term" value="F:unfolded protein binding"/>
    <property type="evidence" value="ECO:0007669"/>
    <property type="project" value="TreeGrafter"/>
</dbReference>
<dbReference type="InterPro" id="IPR057990">
    <property type="entry name" value="TPR_SYO1"/>
</dbReference>
<name>A0A507C7T6_9FUNG</name>
<dbReference type="InterPro" id="IPR052616">
    <property type="entry name" value="SYO1-like"/>
</dbReference>
<sequence>MTKSKKQTRYKRSRPSPLSTKTGAAASAASSFIENELPLDNAANQQTIPILKKLSSLDVDDRAWTASAIAHLAAENPQTRQLMLANNVIGELSKAMADPNPEVAVEIIGALRNLALDDEVSVLEEMMKKNVFDLLLSHLNRIAQTITPCSTVDASLHDNSKEIPLYRLAEQCLLLLQLFIETLEGALSAVTSSPPILAFMVSTSFPSRKIPIPVIKASLQCLNVLTDDSENTLLSISLHTSHPDLIASLMEVAASGASQPDNQSFSVYDDENRMMVRVLAASIVYNVASATSTSTLSSRSQVMMNAVIPATTSALSSLDVAVTLAKAVELEQEFQVDVVSKAPVTPQTTEDGDMQMGHDHDEEVATSTKVLKAQTAIAILESHFLTVHYALEVLANALGDDVNQRGWEDVNGDQDDVDPMDAAVEEEEDSQESDSAAFITQIMTSTAPSLFPLLAQLSQIESSTTIIPASLAASVQGTRVRALSCLETLTMGVDKSWFASQSSSDIATMWTWLIDIANRTTSNTSNSAVAPVVDLEALEGAVGIMWAMSRGISGLKMDIPYTNQQLDALIALCTTATNPPSLIIKSLHVLSLLVNRPDRIPENRQVGLLLLALIAGSPSTEVVFEALDAIFDVYSDASFDYDEPVFVGCDFLRRLKDSVQAVRVKIKGVDRKRDGTLYARGREALDNLVAFIQYKESERAAASR</sequence>
<evidence type="ECO:0000256" key="1">
    <source>
        <dbReference type="ARBA" id="ARBA00049983"/>
    </source>
</evidence>
<feature type="domain" description="SYO1-like TPR repeats" evidence="3">
    <location>
        <begin position="470"/>
        <end position="698"/>
    </location>
</feature>
<dbReference type="AlphaFoldDB" id="A0A507C7T6"/>
<dbReference type="GO" id="GO:0042273">
    <property type="term" value="P:ribosomal large subunit biogenesis"/>
    <property type="evidence" value="ECO:0007669"/>
    <property type="project" value="TreeGrafter"/>
</dbReference>
<dbReference type="EMBL" id="QEAO01000002">
    <property type="protein sequence ID" value="TPX37640.1"/>
    <property type="molecule type" value="Genomic_DNA"/>
</dbReference>
<feature type="compositionally biased region" description="Basic residues" evidence="2">
    <location>
        <begin position="1"/>
        <end position="14"/>
    </location>
</feature>